<evidence type="ECO:0000259" key="2">
    <source>
        <dbReference type="PROSITE" id="PS51277"/>
    </source>
</evidence>
<sequence>MTFNLFHVYTLLSLLLVGSHAVSPDQVYWKSVLPNTPMPKAIKDLLYIKAWNDGNDQKVTTNTPSTYIKLKDEPQQIYSYFTSRDEVKDHPPSVLNDEVKDHSNSNSLFRYFTQYDALNDEVKDQPQSIPLIRYFNQYDASNDELVKDDHPQSIPLIRYFNQYDASNDEVKDHPPSVSNDEVKDHPKSIPLIRYFTQYDASNDEVKDDHPQSIPLIRYFSRYGASNNEVKDSPFAQLLFLKNDLYQGKEIKLQFNIYDQKTKFLPKDIIDSIPFSSKDLPEIYSKLSIKPDSMQAKIMKETLDVCEVKSMHGEEKFCATSLESMIDFATTKLDKKVTAFSTEGAKESTLSQKYKVEVVKKLAADKIMVCHKQLYPYVVFYCHIISGTESYMVSLESSNGPKVKSLAVCHTDMSKWNPKHLAFQVLKVTPGTVPVCHFLLEDTILWVPYQ</sequence>
<dbReference type="InterPro" id="IPR044816">
    <property type="entry name" value="BURP"/>
</dbReference>
<gene>
    <name evidence="3" type="ORF">QVD17_32520</name>
</gene>
<evidence type="ECO:0000313" key="3">
    <source>
        <dbReference type="EMBL" id="KAK1411783.1"/>
    </source>
</evidence>
<evidence type="ECO:0000256" key="1">
    <source>
        <dbReference type="SAM" id="SignalP"/>
    </source>
</evidence>
<protein>
    <recommendedName>
        <fullName evidence="2">BURP domain-containing protein</fullName>
    </recommendedName>
</protein>
<name>A0AAD8NKU2_TARER</name>
<reference evidence="3" key="1">
    <citation type="journal article" date="2023" name="bioRxiv">
        <title>Improved chromosome-level genome assembly for marigold (Tagetes erecta).</title>
        <authorList>
            <person name="Jiang F."/>
            <person name="Yuan L."/>
            <person name="Wang S."/>
            <person name="Wang H."/>
            <person name="Xu D."/>
            <person name="Wang A."/>
            <person name="Fan W."/>
        </authorList>
    </citation>
    <scope>NUCLEOTIDE SEQUENCE</scope>
    <source>
        <strain evidence="3">WSJ</strain>
        <tissue evidence="3">Leaf</tissue>
    </source>
</reference>
<dbReference type="PANTHER" id="PTHR31236">
    <property type="entry name" value="BURP DOMAIN PROTEIN USPL1-LIKE"/>
    <property type="match status" value="1"/>
</dbReference>
<proteinExistence type="predicted"/>
<accession>A0AAD8NKU2</accession>
<dbReference type="Proteomes" id="UP001229421">
    <property type="component" value="Unassembled WGS sequence"/>
</dbReference>
<feature type="domain" description="BURP" evidence="2">
    <location>
        <begin position="238"/>
        <end position="448"/>
    </location>
</feature>
<dbReference type="Pfam" id="PF03181">
    <property type="entry name" value="BURP"/>
    <property type="match status" value="1"/>
</dbReference>
<dbReference type="PROSITE" id="PS51277">
    <property type="entry name" value="BURP"/>
    <property type="match status" value="1"/>
</dbReference>
<keyword evidence="1" id="KW-0732">Signal</keyword>
<keyword evidence="4" id="KW-1185">Reference proteome</keyword>
<feature type="chain" id="PRO_5042284608" description="BURP domain-containing protein" evidence="1">
    <location>
        <begin position="22"/>
        <end position="449"/>
    </location>
</feature>
<feature type="signal peptide" evidence="1">
    <location>
        <begin position="1"/>
        <end position="21"/>
    </location>
</feature>
<comment type="caution">
    <text evidence="3">The sequence shown here is derived from an EMBL/GenBank/DDBJ whole genome shotgun (WGS) entry which is preliminary data.</text>
</comment>
<evidence type="ECO:0000313" key="4">
    <source>
        <dbReference type="Proteomes" id="UP001229421"/>
    </source>
</evidence>
<dbReference type="EMBL" id="JAUHHV010000009">
    <property type="protein sequence ID" value="KAK1411783.1"/>
    <property type="molecule type" value="Genomic_DNA"/>
</dbReference>
<organism evidence="3 4">
    <name type="scientific">Tagetes erecta</name>
    <name type="common">African marigold</name>
    <dbReference type="NCBI Taxonomy" id="13708"/>
    <lineage>
        <taxon>Eukaryota</taxon>
        <taxon>Viridiplantae</taxon>
        <taxon>Streptophyta</taxon>
        <taxon>Embryophyta</taxon>
        <taxon>Tracheophyta</taxon>
        <taxon>Spermatophyta</taxon>
        <taxon>Magnoliopsida</taxon>
        <taxon>eudicotyledons</taxon>
        <taxon>Gunneridae</taxon>
        <taxon>Pentapetalae</taxon>
        <taxon>asterids</taxon>
        <taxon>campanulids</taxon>
        <taxon>Asterales</taxon>
        <taxon>Asteraceae</taxon>
        <taxon>Asteroideae</taxon>
        <taxon>Heliantheae alliance</taxon>
        <taxon>Tageteae</taxon>
        <taxon>Tagetes</taxon>
    </lineage>
</organism>
<dbReference type="InterPro" id="IPR004873">
    <property type="entry name" value="BURP_dom"/>
</dbReference>
<dbReference type="PANTHER" id="PTHR31236:SF2">
    <property type="entry name" value="BURP DOMAIN PROTEIN RD22"/>
    <property type="match status" value="1"/>
</dbReference>
<dbReference type="SMART" id="SM01045">
    <property type="entry name" value="BURP"/>
    <property type="match status" value="1"/>
</dbReference>
<dbReference type="AlphaFoldDB" id="A0AAD8NKU2"/>